<evidence type="ECO:0000313" key="2">
    <source>
        <dbReference type="EMBL" id="MEQ2225953.1"/>
    </source>
</evidence>
<dbReference type="Gene3D" id="2.60.40.10">
    <property type="entry name" value="Immunoglobulins"/>
    <property type="match status" value="1"/>
</dbReference>
<dbReference type="InterPro" id="IPR041362">
    <property type="entry name" value="TIG2_plexin"/>
</dbReference>
<evidence type="ECO:0000259" key="1">
    <source>
        <dbReference type="Pfam" id="PF18020"/>
    </source>
</evidence>
<proteinExistence type="predicted"/>
<dbReference type="InterPro" id="IPR031148">
    <property type="entry name" value="Plexin"/>
</dbReference>
<reference evidence="2 3" key="1">
    <citation type="submission" date="2021-06" db="EMBL/GenBank/DDBJ databases">
        <authorList>
            <person name="Palmer J.M."/>
        </authorList>
    </citation>
    <scope>NUCLEOTIDE SEQUENCE [LARGE SCALE GENOMIC DNA]</scope>
    <source>
        <strain evidence="3">if_2019</strain>
        <tissue evidence="2">Muscle</tissue>
    </source>
</reference>
<protein>
    <submittedName>
        <fullName evidence="2">Plexin A3</fullName>
    </submittedName>
</protein>
<comment type="caution">
    <text evidence="2">The sequence shown here is derived from an EMBL/GenBank/DDBJ whole genome shotgun (WGS) entry which is preliminary data.</text>
</comment>
<dbReference type="Proteomes" id="UP001482620">
    <property type="component" value="Unassembled WGS sequence"/>
</dbReference>
<name>A0ABV0T2I0_9TELE</name>
<evidence type="ECO:0000313" key="3">
    <source>
        <dbReference type="Proteomes" id="UP001482620"/>
    </source>
</evidence>
<feature type="non-terminal residue" evidence="2">
    <location>
        <position position="1"/>
    </location>
</feature>
<organism evidence="2 3">
    <name type="scientific">Ilyodon furcidens</name>
    <name type="common">goldbreast splitfin</name>
    <dbReference type="NCBI Taxonomy" id="33524"/>
    <lineage>
        <taxon>Eukaryota</taxon>
        <taxon>Metazoa</taxon>
        <taxon>Chordata</taxon>
        <taxon>Craniata</taxon>
        <taxon>Vertebrata</taxon>
        <taxon>Euteleostomi</taxon>
        <taxon>Actinopterygii</taxon>
        <taxon>Neopterygii</taxon>
        <taxon>Teleostei</taxon>
        <taxon>Neoteleostei</taxon>
        <taxon>Acanthomorphata</taxon>
        <taxon>Ovalentaria</taxon>
        <taxon>Atherinomorphae</taxon>
        <taxon>Cyprinodontiformes</taxon>
        <taxon>Goodeidae</taxon>
        <taxon>Ilyodon</taxon>
    </lineage>
</organism>
<dbReference type="Pfam" id="PF18020">
    <property type="entry name" value="TIG_2"/>
    <property type="match status" value="1"/>
</dbReference>
<sequence>GCPQILPTADILVPAGMVRPITLRARNLPQPQSGQKNYECVFHIQGKVQRIPAVRFNSSCIQCQNTSVRSSPEPSMQCIDHFLTVPTNGPNHRFRGFQFLPIS</sequence>
<dbReference type="EMBL" id="JAHRIQ010014136">
    <property type="protein sequence ID" value="MEQ2225953.1"/>
    <property type="molecule type" value="Genomic_DNA"/>
</dbReference>
<dbReference type="InterPro" id="IPR013783">
    <property type="entry name" value="Ig-like_fold"/>
</dbReference>
<dbReference type="PANTHER" id="PTHR22625">
    <property type="entry name" value="PLEXIN"/>
    <property type="match status" value="1"/>
</dbReference>
<feature type="domain" description="Plexin TIG" evidence="1">
    <location>
        <begin position="10"/>
        <end position="67"/>
    </location>
</feature>
<dbReference type="PANTHER" id="PTHR22625:SF32">
    <property type="entry name" value="PLEXIN-A3"/>
    <property type="match status" value="1"/>
</dbReference>
<accession>A0ABV0T2I0</accession>
<keyword evidence="3" id="KW-1185">Reference proteome</keyword>
<gene>
    <name evidence="2" type="primary">PLXNA3_2</name>
    <name evidence="2" type="ORF">ILYODFUR_022825</name>
</gene>